<evidence type="ECO:0000313" key="6">
    <source>
        <dbReference type="Proteomes" id="UP000019116"/>
    </source>
</evidence>
<dbReference type="Gramene" id="TraesCS2D03G1144800.1">
    <property type="protein sequence ID" value="TraesCS2D03G1144800.1.CDS"/>
    <property type="gene ID" value="TraesCS2D03G1144800"/>
</dbReference>
<dbReference type="Gene3D" id="3.40.50.1110">
    <property type="entry name" value="SGNH hydrolase"/>
    <property type="match status" value="1"/>
</dbReference>
<dbReference type="SUPFAM" id="SSF52266">
    <property type="entry name" value="SGNH hydrolase"/>
    <property type="match status" value="1"/>
</dbReference>
<reference evidence="5" key="2">
    <citation type="submission" date="2018-10" db="UniProtKB">
        <authorList>
            <consortium name="EnsemblPlants"/>
        </authorList>
    </citation>
    <scope>IDENTIFICATION</scope>
</reference>
<evidence type="ECO:0008006" key="7">
    <source>
        <dbReference type="Google" id="ProtNLM"/>
    </source>
</evidence>
<dbReference type="Proteomes" id="UP000019116">
    <property type="component" value="Chromosome 2D"/>
</dbReference>
<dbReference type="OMA" id="PTPIAYQ"/>
<evidence type="ECO:0000256" key="4">
    <source>
        <dbReference type="SAM" id="SignalP"/>
    </source>
</evidence>
<dbReference type="Pfam" id="PF00657">
    <property type="entry name" value="Lipase_GDSL"/>
    <property type="match status" value="1"/>
</dbReference>
<sequence>MKLSALLSVVCCAVGLFLALSAAHVESARHTLHAPETMFVFGDSFVDNGNLPRSDLAAESRQWYYPYGISYHKDDGSGRRHNATGRFSDFMVQSDFVAKMLGLPQSPPAFSRAQKRYCHPTGVNFAFGRAAVYHSPEVMITVGEQVDLFESMVKSGTISKNRVTHSVALLAISGNDYKTYYDAGILDLTPVIEGLGNQTVAIVDRLRALGVKRILLNNLHPIGCTPLWSRASKYKECDYIGNKAALQHNKILKQKLGRKKGVLIVDLNTAFGNIIDHGSKSYKQFKNTRKPCCEGYRANNYCGRQAKNYPPLYSLCPDRSQFFFWDDAHPTHAGWETIMKQLEHPIKKFLGIV</sequence>
<dbReference type="InterPro" id="IPR001087">
    <property type="entry name" value="GDSL"/>
</dbReference>
<dbReference type="OrthoDB" id="671228at2759"/>
<evidence type="ECO:0000313" key="5">
    <source>
        <dbReference type="EnsemblPlants" id="TraesCS2D02G513100.1"/>
    </source>
</evidence>
<evidence type="ECO:0000256" key="1">
    <source>
        <dbReference type="ARBA" id="ARBA00008668"/>
    </source>
</evidence>
<feature type="chain" id="PRO_5043173010" description="GDSL esterase/lipase" evidence="4">
    <location>
        <begin position="28"/>
        <end position="353"/>
    </location>
</feature>
<evidence type="ECO:0000256" key="2">
    <source>
        <dbReference type="ARBA" id="ARBA00022801"/>
    </source>
</evidence>
<keyword evidence="6" id="KW-1185">Reference proteome</keyword>
<protein>
    <recommendedName>
        <fullName evidence="7">GDSL esterase/lipase</fullName>
    </recommendedName>
</protein>
<dbReference type="GO" id="GO:0006629">
    <property type="term" value="P:lipid metabolic process"/>
    <property type="evidence" value="ECO:0007669"/>
    <property type="project" value="UniProtKB-KW"/>
</dbReference>
<dbReference type="SMR" id="A0A3B6DLP4"/>
<name>A0A3B6DLP4_WHEAT</name>
<comment type="similarity">
    <text evidence="1">Belongs to the 'GDSL' lipolytic enzyme family.</text>
</comment>
<dbReference type="Gramene" id="TraesPARA_EIv1.0_0748530.1">
    <property type="protein sequence ID" value="TraesPARA_EIv1.0_0748530.1.CDS"/>
    <property type="gene ID" value="TraesPARA_EIv1.0_0748530"/>
</dbReference>
<dbReference type="Gramene" id="TraesCS2D02G513100.1">
    <property type="protein sequence ID" value="TraesCS2D02G513100.1"/>
    <property type="gene ID" value="TraesCS2D02G513100"/>
</dbReference>
<dbReference type="GO" id="GO:0016788">
    <property type="term" value="F:hydrolase activity, acting on ester bonds"/>
    <property type="evidence" value="ECO:0007669"/>
    <property type="project" value="InterPro"/>
</dbReference>
<keyword evidence="2" id="KW-0378">Hydrolase</keyword>
<dbReference type="AlphaFoldDB" id="A0A3B6DLP4"/>
<dbReference type="PANTHER" id="PTHR46020">
    <property type="entry name" value="OSJNBB0059K02.9 PROTEIN"/>
    <property type="match status" value="1"/>
</dbReference>
<keyword evidence="3" id="KW-0443">Lipid metabolism</keyword>
<reference evidence="5" key="1">
    <citation type="submission" date="2018-08" db="EMBL/GenBank/DDBJ databases">
        <authorList>
            <person name="Rossello M."/>
        </authorList>
    </citation>
    <scope>NUCLEOTIDE SEQUENCE [LARGE SCALE GENOMIC DNA]</scope>
    <source>
        <strain evidence="5">cv. Chinese Spring</strain>
    </source>
</reference>
<organism evidence="5">
    <name type="scientific">Triticum aestivum</name>
    <name type="common">Wheat</name>
    <dbReference type="NCBI Taxonomy" id="4565"/>
    <lineage>
        <taxon>Eukaryota</taxon>
        <taxon>Viridiplantae</taxon>
        <taxon>Streptophyta</taxon>
        <taxon>Embryophyta</taxon>
        <taxon>Tracheophyta</taxon>
        <taxon>Spermatophyta</taxon>
        <taxon>Magnoliopsida</taxon>
        <taxon>Liliopsida</taxon>
        <taxon>Poales</taxon>
        <taxon>Poaceae</taxon>
        <taxon>BOP clade</taxon>
        <taxon>Pooideae</taxon>
        <taxon>Triticodae</taxon>
        <taxon>Triticeae</taxon>
        <taxon>Triticinae</taxon>
        <taxon>Triticum</taxon>
    </lineage>
</organism>
<keyword evidence="4" id="KW-0732">Signal</keyword>
<dbReference type="Gramene" id="TraesLDM2D03G01280500.1">
    <property type="protein sequence ID" value="TraesLDM2D03G01280500.1"/>
    <property type="gene ID" value="TraesLDM2D03G01280500"/>
</dbReference>
<dbReference type="EnsemblPlants" id="TraesCS2D02G513100.1">
    <property type="protein sequence ID" value="TraesCS2D02G513100.1"/>
    <property type="gene ID" value="TraesCS2D02G513100"/>
</dbReference>
<dbReference type="PANTHER" id="PTHR46020:SF14">
    <property type="entry name" value="SGNH HYDROLASE-TYPE ESTERASE DOMAIN-CONTAINING PROTEIN"/>
    <property type="match status" value="1"/>
</dbReference>
<dbReference type="InterPro" id="IPR036514">
    <property type="entry name" value="SGNH_hydro_sf"/>
</dbReference>
<proteinExistence type="inferred from homology"/>
<evidence type="ECO:0000256" key="3">
    <source>
        <dbReference type="ARBA" id="ARBA00023098"/>
    </source>
</evidence>
<accession>A0A3B6DLP4</accession>
<dbReference type="STRING" id="4565.A0A3B6DLP4"/>
<feature type="signal peptide" evidence="4">
    <location>
        <begin position="1"/>
        <end position="27"/>
    </location>
</feature>